<dbReference type="AlphaFoldDB" id="A0A8S4RSG7"/>
<reference evidence="1" key="1">
    <citation type="submission" date="2022-03" db="EMBL/GenBank/DDBJ databases">
        <authorList>
            <person name="Lindestad O."/>
        </authorList>
    </citation>
    <scope>NUCLEOTIDE SEQUENCE</scope>
</reference>
<evidence type="ECO:0000313" key="1">
    <source>
        <dbReference type="EMBL" id="CAH2241239.1"/>
    </source>
</evidence>
<name>A0A8S4RSG7_9NEOP</name>
<comment type="caution">
    <text evidence="1">The sequence shown here is derived from an EMBL/GenBank/DDBJ whole genome shotgun (WGS) entry which is preliminary data.</text>
</comment>
<keyword evidence="2" id="KW-1185">Reference proteome</keyword>
<gene>
    <name evidence="1" type="primary">jg3302</name>
    <name evidence="1" type="ORF">PAEG_LOCUS17688</name>
</gene>
<sequence length="82" mass="9734">MGLIVKERERYLCSRYSYLSVINYMKERRRFVNNKSDQHSSTNWETEVTSHGVGLAQRTDWRWGKSPEVVTARWATCSTNFK</sequence>
<evidence type="ECO:0000313" key="2">
    <source>
        <dbReference type="Proteomes" id="UP000838756"/>
    </source>
</evidence>
<proteinExistence type="predicted"/>
<dbReference type="EMBL" id="CAKXAJ010025574">
    <property type="protein sequence ID" value="CAH2241239.1"/>
    <property type="molecule type" value="Genomic_DNA"/>
</dbReference>
<protein>
    <submittedName>
        <fullName evidence="1">Jg3302 protein</fullName>
    </submittedName>
</protein>
<dbReference type="Proteomes" id="UP000838756">
    <property type="component" value="Unassembled WGS sequence"/>
</dbReference>
<accession>A0A8S4RSG7</accession>
<organism evidence="1 2">
    <name type="scientific">Pararge aegeria aegeria</name>
    <dbReference type="NCBI Taxonomy" id="348720"/>
    <lineage>
        <taxon>Eukaryota</taxon>
        <taxon>Metazoa</taxon>
        <taxon>Ecdysozoa</taxon>
        <taxon>Arthropoda</taxon>
        <taxon>Hexapoda</taxon>
        <taxon>Insecta</taxon>
        <taxon>Pterygota</taxon>
        <taxon>Neoptera</taxon>
        <taxon>Endopterygota</taxon>
        <taxon>Lepidoptera</taxon>
        <taxon>Glossata</taxon>
        <taxon>Ditrysia</taxon>
        <taxon>Papilionoidea</taxon>
        <taxon>Nymphalidae</taxon>
        <taxon>Satyrinae</taxon>
        <taxon>Satyrini</taxon>
        <taxon>Parargina</taxon>
        <taxon>Pararge</taxon>
    </lineage>
</organism>